<name>A0ABS4RSH3_PAEXY</name>
<sequence>MAPPRNETDFMIHVKQLVKNDAHREFIAPDLNTHHSESLIQVKGKHRSSSSVQQAVTYAFC</sequence>
<dbReference type="EMBL" id="JAGIKV010000007">
    <property type="protein sequence ID" value="MBP2245844.1"/>
    <property type="molecule type" value="Genomic_DNA"/>
</dbReference>
<accession>A0ABS4RSH3</accession>
<protein>
    <submittedName>
        <fullName evidence="1">Uncharacterized protein</fullName>
    </submittedName>
</protein>
<keyword evidence="2" id="KW-1185">Reference proteome</keyword>
<organism evidence="1 2">
    <name type="scientific">Paenibacillus xylanexedens</name>
    <dbReference type="NCBI Taxonomy" id="528191"/>
    <lineage>
        <taxon>Bacteria</taxon>
        <taxon>Bacillati</taxon>
        <taxon>Bacillota</taxon>
        <taxon>Bacilli</taxon>
        <taxon>Bacillales</taxon>
        <taxon>Paenibacillaceae</taxon>
        <taxon>Paenibacillus</taxon>
    </lineage>
</organism>
<evidence type="ECO:0000313" key="2">
    <source>
        <dbReference type="Proteomes" id="UP000810207"/>
    </source>
</evidence>
<reference evidence="1 2" key="1">
    <citation type="submission" date="2021-03" db="EMBL/GenBank/DDBJ databases">
        <title>Genomic Encyclopedia of Type Strains, Phase IV (KMG-IV): sequencing the most valuable type-strain genomes for metagenomic binning, comparative biology and taxonomic classification.</title>
        <authorList>
            <person name="Goeker M."/>
        </authorList>
    </citation>
    <scope>NUCLEOTIDE SEQUENCE [LARGE SCALE GENOMIC DNA]</scope>
    <source>
        <strain evidence="1 2">DSM 21292</strain>
    </source>
</reference>
<comment type="caution">
    <text evidence="1">The sequence shown here is derived from an EMBL/GenBank/DDBJ whole genome shotgun (WGS) entry which is preliminary data.</text>
</comment>
<evidence type="ECO:0000313" key="1">
    <source>
        <dbReference type="EMBL" id="MBP2245844.1"/>
    </source>
</evidence>
<proteinExistence type="predicted"/>
<dbReference type="Proteomes" id="UP000810207">
    <property type="component" value="Unassembled WGS sequence"/>
</dbReference>
<gene>
    <name evidence="1" type="ORF">J2Z28_002462</name>
</gene>